<evidence type="ECO:0000256" key="1">
    <source>
        <dbReference type="SAM" id="MobiDB-lite"/>
    </source>
</evidence>
<sequence length="125" mass="12710">MLIRARLLPVLANSDDGKDYCVGGKYAKSVAQLDAEYAEQARAAQAEKEEEERQKMAAFGIRNGHTATASDNGTFFAASAAGSSTGSANAESAAGTGTGNGGRGTGRLSYGGMRGVGRARGCSGR</sequence>
<keyword evidence="2" id="KW-1185">Reference proteome</keyword>
<feature type="compositionally biased region" description="Gly residues" evidence="1">
    <location>
        <begin position="96"/>
        <end position="105"/>
    </location>
</feature>
<protein>
    <submittedName>
        <fullName evidence="3">LsmAD domain-containing protein</fullName>
    </submittedName>
</protein>
<feature type="compositionally biased region" description="Low complexity" evidence="1">
    <location>
        <begin position="78"/>
        <end position="95"/>
    </location>
</feature>
<reference evidence="2" key="1">
    <citation type="submission" date="2014-05" db="EMBL/GenBank/DDBJ databases">
        <title>The genome and life-stage specific transcriptomes of Globodera pallida elucidate key aspects of plant parasitism by a cyst nematode.</title>
        <authorList>
            <person name="Cotton J.A."/>
            <person name="Lilley C.J."/>
            <person name="Jones L.M."/>
            <person name="Kikuchi T."/>
            <person name="Reid A.J."/>
            <person name="Thorpe P."/>
            <person name="Tsai I.J."/>
            <person name="Beasley H."/>
            <person name="Blok V."/>
            <person name="Cock P.J.A."/>
            <person name="Van den Akker S.E."/>
            <person name="Holroyd N."/>
            <person name="Hunt M."/>
            <person name="Mantelin S."/>
            <person name="Naghra H."/>
            <person name="Pain A."/>
            <person name="Palomares-Rius J.E."/>
            <person name="Zarowiecki M."/>
            <person name="Berriman M."/>
            <person name="Jones J.T."/>
            <person name="Urwin P.E."/>
        </authorList>
    </citation>
    <scope>NUCLEOTIDE SEQUENCE [LARGE SCALE GENOMIC DNA]</scope>
    <source>
        <strain evidence="2">Lindley</strain>
    </source>
</reference>
<reference evidence="3" key="2">
    <citation type="submission" date="2016-06" db="UniProtKB">
        <authorList>
            <consortium name="WormBaseParasite"/>
        </authorList>
    </citation>
    <scope>IDENTIFICATION</scope>
</reference>
<organism evidence="2 3">
    <name type="scientific">Globodera pallida</name>
    <name type="common">Potato cyst nematode worm</name>
    <name type="synonym">Heterodera pallida</name>
    <dbReference type="NCBI Taxonomy" id="36090"/>
    <lineage>
        <taxon>Eukaryota</taxon>
        <taxon>Metazoa</taxon>
        <taxon>Ecdysozoa</taxon>
        <taxon>Nematoda</taxon>
        <taxon>Chromadorea</taxon>
        <taxon>Rhabditida</taxon>
        <taxon>Tylenchina</taxon>
        <taxon>Tylenchomorpha</taxon>
        <taxon>Tylenchoidea</taxon>
        <taxon>Heteroderidae</taxon>
        <taxon>Heteroderinae</taxon>
        <taxon>Globodera</taxon>
    </lineage>
</organism>
<name>A0A183CBG4_GLOPA</name>
<evidence type="ECO:0000313" key="3">
    <source>
        <dbReference type="WBParaSite" id="GPLIN_001021500"/>
    </source>
</evidence>
<accession>A0A183CBG4</accession>
<dbReference type="Proteomes" id="UP000050741">
    <property type="component" value="Unassembled WGS sequence"/>
</dbReference>
<evidence type="ECO:0000313" key="2">
    <source>
        <dbReference type="Proteomes" id="UP000050741"/>
    </source>
</evidence>
<dbReference type="AlphaFoldDB" id="A0A183CBG4"/>
<dbReference type="WBParaSite" id="GPLIN_001021500">
    <property type="protein sequence ID" value="GPLIN_001021500"/>
    <property type="gene ID" value="GPLIN_001021500"/>
</dbReference>
<feature type="region of interest" description="Disordered" evidence="1">
    <location>
        <begin position="78"/>
        <end position="125"/>
    </location>
</feature>
<proteinExistence type="predicted"/>